<dbReference type="GO" id="GO:0016491">
    <property type="term" value="F:oxidoreductase activity"/>
    <property type="evidence" value="ECO:0007669"/>
    <property type="project" value="InterPro"/>
</dbReference>
<evidence type="ECO:0000256" key="3">
    <source>
        <dbReference type="ARBA" id="ARBA00022630"/>
    </source>
</evidence>
<dbReference type="GO" id="GO:0046872">
    <property type="term" value="F:metal ion binding"/>
    <property type="evidence" value="ECO:0007669"/>
    <property type="project" value="UniProtKB-KW"/>
</dbReference>
<dbReference type="InterPro" id="IPR019480">
    <property type="entry name" value="Dihydroorotate_DH_Fe-S-bd"/>
</dbReference>
<sequence length="261" mass="28676">MSLRNCRNVKVLEVSPVGQSKTAGGFFELRLENPDWDGWKPGQFVMIRPASWELDMLWARPFSISSGDKASVSLLIQAVGRGTRRIAELRPGDTVAMWGPLGNSFAVEPDTPTLLLAGGIGIAPFRGYVEQHPHPENLALFLAHRLPLDCYPYELLSKTVSSRCMLEAKPSDLNCIIDTMRELIREYADKGGLVLSCGPTPFMRTVQRFAAEFGARAQVSLENRMACGVGACLGCVTKDGEGHHVQVCTRGPVFWADKVEL</sequence>
<dbReference type="Pfam" id="PF10418">
    <property type="entry name" value="DHODB_Fe-S_bind"/>
    <property type="match status" value="1"/>
</dbReference>
<dbReference type="AlphaFoldDB" id="A0A126QPF6"/>
<dbReference type="PIRSF" id="PIRSF006816">
    <property type="entry name" value="Cyc3_hyd_g"/>
    <property type="match status" value="1"/>
</dbReference>
<evidence type="ECO:0000256" key="6">
    <source>
        <dbReference type="ARBA" id="ARBA00022827"/>
    </source>
</evidence>
<feature type="binding site" evidence="11">
    <location>
        <begin position="82"/>
        <end position="83"/>
    </location>
    <ligand>
        <name>FAD</name>
        <dbReference type="ChEBI" id="CHEBI:57692"/>
    </ligand>
</feature>
<evidence type="ECO:0000256" key="11">
    <source>
        <dbReference type="PIRSR" id="PIRSR006816-1"/>
    </source>
</evidence>
<evidence type="ECO:0000256" key="2">
    <source>
        <dbReference type="ARBA" id="ARBA00022448"/>
    </source>
</evidence>
<feature type="binding site" evidence="12">
    <location>
        <position position="248"/>
    </location>
    <ligand>
        <name>[2Fe-2S] cluster</name>
        <dbReference type="ChEBI" id="CHEBI:190135"/>
    </ligand>
</feature>
<evidence type="ECO:0000256" key="12">
    <source>
        <dbReference type="PIRSR" id="PIRSR006816-2"/>
    </source>
</evidence>
<dbReference type="PANTHER" id="PTHR43513">
    <property type="entry name" value="DIHYDROOROTATE DEHYDROGENASE B (NAD(+)), ELECTRON TRANSFER SUBUNIT"/>
    <property type="match status" value="1"/>
</dbReference>
<keyword evidence="7" id="KW-0249">Electron transport</keyword>
<dbReference type="GO" id="GO:0050660">
    <property type="term" value="F:flavin adenine dinucleotide binding"/>
    <property type="evidence" value="ECO:0007669"/>
    <property type="project" value="InterPro"/>
</dbReference>
<dbReference type="InterPro" id="IPR039261">
    <property type="entry name" value="FNR_nucleotide-bd"/>
</dbReference>
<evidence type="ECO:0000313" key="15">
    <source>
        <dbReference type="EMBL" id="TDT89721.1"/>
    </source>
</evidence>
<feature type="binding site" evidence="11">
    <location>
        <begin position="75"/>
        <end position="77"/>
    </location>
    <ligand>
        <name>FAD</name>
        <dbReference type="ChEBI" id="CHEBI:57692"/>
    </ligand>
</feature>
<keyword evidence="8 12" id="KW-0408">Iron</keyword>
<dbReference type="PANTHER" id="PTHR43513:SF3">
    <property type="entry name" value="DIHYDROOROTATE DEHYDROGENASE B (NAD(+)), ELECTRON TRANSFER SUBUNIT-RELATED"/>
    <property type="match status" value="1"/>
</dbReference>
<reference evidence="15 17" key="2">
    <citation type="submission" date="2019-03" db="EMBL/GenBank/DDBJ databases">
        <title>Genomic Encyclopedia of Type Strains, Phase IV (KMG-IV): sequencing the most valuable type-strain genomes for metagenomic binning, comparative biology and taxonomic classification.</title>
        <authorList>
            <person name="Goeker M."/>
        </authorList>
    </citation>
    <scope>NUCLEOTIDE SEQUENCE [LARGE SCALE GENOMIC DNA]</scope>
    <source>
        <strain evidence="15 17">DSM 101483</strain>
    </source>
</reference>
<dbReference type="GO" id="GO:0006221">
    <property type="term" value="P:pyrimidine nucleotide biosynthetic process"/>
    <property type="evidence" value="ECO:0007669"/>
    <property type="project" value="InterPro"/>
</dbReference>
<accession>A0A126QPF6</accession>
<dbReference type="KEGG" id="dej:AWY79_09515"/>
<feature type="binding site" evidence="12">
    <location>
        <position position="227"/>
    </location>
    <ligand>
        <name>[2Fe-2S] cluster</name>
        <dbReference type="ChEBI" id="CHEBI:190135"/>
    </ligand>
</feature>
<keyword evidence="16" id="KW-1185">Reference proteome</keyword>
<evidence type="ECO:0000256" key="10">
    <source>
        <dbReference type="ARBA" id="ARBA00034078"/>
    </source>
</evidence>
<comment type="cofactor">
    <cofactor evidence="10">
        <name>[2Fe-2S] cluster</name>
        <dbReference type="ChEBI" id="CHEBI:190135"/>
    </cofactor>
</comment>
<evidence type="ECO:0000256" key="8">
    <source>
        <dbReference type="ARBA" id="ARBA00023004"/>
    </source>
</evidence>
<dbReference type="InterPro" id="IPR050353">
    <property type="entry name" value="PyrK_electron_transfer"/>
</dbReference>
<dbReference type="Proteomes" id="UP000055611">
    <property type="component" value="Chromosome"/>
</dbReference>
<dbReference type="PROSITE" id="PS51384">
    <property type="entry name" value="FAD_FR"/>
    <property type="match status" value="1"/>
</dbReference>
<keyword evidence="5 12" id="KW-0479">Metal-binding</keyword>
<keyword evidence="4 12" id="KW-0001">2Fe-2S</keyword>
<comment type="cofactor">
    <cofactor evidence="11">
        <name>FAD</name>
        <dbReference type="ChEBI" id="CHEBI:57692"/>
    </cofactor>
    <text evidence="11">Binds 1 FAD per subunit.</text>
</comment>
<reference evidence="14 16" key="1">
    <citation type="journal article" date="2016" name="Front. Microbiol.">
        <title>Genome Sequence of the Piezophilic, Mesophilic Sulfate-Reducing Bacterium Desulfovibrio indicus J2T.</title>
        <authorList>
            <person name="Cao J."/>
            <person name="Maignien L."/>
            <person name="Shao Z."/>
            <person name="Alain K."/>
            <person name="Jebbar M."/>
        </authorList>
    </citation>
    <scope>NUCLEOTIDE SEQUENCE [LARGE SCALE GENOMIC DNA]</scope>
    <source>
        <strain evidence="14 16">J2</strain>
    </source>
</reference>
<dbReference type="SUPFAM" id="SSF63380">
    <property type="entry name" value="Riboflavin synthase domain-like"/>
    <property type="match status" value="1"/>
</dbReference>
<evidence type="ECO:0000313" key="16">
    <source>
        <dbReference type="Proteomes" id="UP000055611"/>
    </source>
</evidence>
<keyword evidence="6 11" id="KW-0274">FAD</keyword>
<comment type="cofactor">
    <cofactor evidence="12">
        <name>[2Fe-2S] cluster</name>
        <dbReference type="ChEBI" id="CHEBI:190135"/>
    </cofactor>
    <text evidence="12">Binds 1 [2Fe-2S] cluster per subunit.</text>
</comment>
<feature type="binding site" evidence="12">
    <location>
        <position position="235"/>
    </location>
    <ligand>
        <name>[2Fe-2S] cluster</name>
        <dbReference type="ChEBI" id="CHEBI:190135"/>
    </ligand>
</feature>
<feature type="binding site" evidence="12">
    <location>
        <position position="232"/>
    </location>
    <ligand>
        <name>[2Fe-2S] cluster</name>
        <dbReference type="ChEBI" id="CHEBI:190135"/>
    </ligand>
</feature>
<feature type="binding site" evidence="11">
    <location>
        <begin position="60"/>
        <end position="63"/>
    </location>
    <ligand>
        <name>FAD</name>
        <dbReference type="ChEBI" id="CHEBI:57692"/>
    </ligand>
</feature>
<evidence type="ECO:0000256" key="9">
    <source>
        <dbReference type="ARBA" id="ARBA00023014"/>
    </source>
</evidence>
<feature type="domain" description="FAD-binding FR-type" evidence="13">
    <location>
        <begin position="4"/>
        <end position="107"/>
    </location>
</feature>
<dbReference type="SUPFAM" id="SSF52343">
    <property type="entry name" value="Ferredoxin reductase-like, C-terminal NADP-linked domain"/>
    <property type="match status" value="1"/>
</dbReference>
<evidence type="ECO:0000313" key="17">
    <source>
        <dbReference type="Proteomes" id="UP000295506"/>
    </source>
</evidence>
<dbReference type="InterPro" id="IPR012165">
    <property type="entry name" value="Cyt_c3_hydrogenase_gsu"/>
</dbReference>
<evidence type="ECO:0000313" key="14">
    <source>
        <dbReference type="EMBL" id="AMK11335.1"/>
    </source>
</evidence>
<dbReference type="Proteomes" id="UP000295506">
    <property type="component" value="Unassembled WGS sequence"/>
</dbReference>
<dbReference type="EMBL" id="CP014206">
    <property type="protein sequence ID" value="AMK11335.1"/>
    <property type="molecule type" value="Genomic_DNA"/>
</dbReference>
<dbReference type="Gene3D" id="2.10.240.10">
    <property type="entry name" value="Dihydroorotate dehydrogenase, electron transfer subunit"/>
    <property type="match status" value="1"/>
</dbReference>
<protein>
    <submittedName>
        <fullName evidence="14">Dihydroorotate dehydrogenase</fullName>
    </submittedName>
    <submittedName>
        <fullName evidence="15">Dihydroorotate oxidase B electron transfer subunit</fullName>
    </submittedName>
</protein>
<dbReference type="OrthoDB" id="9796486at2"/>
<dbReference type="RefSeq" id="WP_066802867.1">
    <property type="nucleotide sequence ID" value="NZ_CP014206.1"/>
</dbReference>
<dbReference type="InterPro" id="IPR037117">
    <property type="entry name" value="Dihydroorotate_DH_ele_sf"/>
</dbReference>
<proteinExistence type="inferred from homology"/>
<keyword evidence="2" id="KW-0813">Transport</keyword>
<organism evidence="15 17">
    <name type="scientific">Pseudodesulfovibrio indicus</name>
    <dbReference type="NCBI Taxonomy" id="1716143"/>
    <lineage>
        <taxon>Bacteria</taxon>
        <taxon>Pseudomonadati</taxon>
        <taxon>Thermodesulfobacteriota</taxon>
        <taxon>Desulfovibrionia</taxon>
        <taxon>Desulfovibrionales</taxon>
        <taxon>Desulfovibrionaceae</taxon>
    </lineage>
</organism>
<evidence type="ECO:0000256" key="4">
    <source>
        <dbReference type="ARBA" id="ARBA00022714"/>
    </source>
</evidence>
<evidence type="ECO:0000256" key="7">
    <source>
        <dbReference type="ARBA" id="ARBA00022982"/>
    </source>
</evidence>
<dbReference type="GO" id="GO:0051537">
    <property type="term" value="F:2 iron, 2 sulfur cluster binding"/>
    <property type="evidence" value="ECO:0007669"/>
    <property type="project" value="UniProtKB-KW"/>
</dbReference>
<gene>
    <name evidence="14" type="ORF">AWY79_09515</name>
    <name evidence="15" type="ORF">EDC59_10314</name>
</gene>
<comment type="similarity">
    <text evidence="1">Belongs to the PyrK family.</text>
</comment>
<name>A0A126QPF6_9BACT</name>
<dbReference type="InterPro" id="IPR017938">
    <property type="entry name" value="Riboflavin_synthase-like_b-brl"/>
</dbReference>
<dbReference type="EMBL" id="SOBK01000003">
    <property type="protein sequence ID" value="TDT89721.1"/>
    <property type="molecule type" value="Genomic_DNA"/>
</dbReference>
<evidence type="ECO:0000259" key="13">
    <source>
        <dbReference type="PROSITE" id="PS51384"/>
    </source>
</evidence>
<dbReference type="Gene3D" id="3.40.50.80">
    <property type="entry name" value="Nucleotide-binding domain of ferredoxin-NADP reductase (FNR) module"/>
    <property type="match status" value="1"/>
</dbReference>
<evidence type="ECO:0000256" key="5">
    <source>
        <dbReference type="ARBA" id="ARBA00022723"/>
    </source>
</evidence>
<keyword evidence="9 12" id="KW-0411">Iron-sulfur</keyword>
<evidence type="ECO:0000256" key="1">
    <source>
        <dbReference type="ARBA" id="ARBA00006422"/>
    </source>
</evidence>
<dbReference type="Gene3D" id="2.40.30.10">
    <property type="entry name" value="Translation factors"/>
    <property type="match status" value="1"/>
</dbReference>
<dbReference type="InterPro" id="IPR017927">
    <property type="entry name" value="FAD-bd_FR_type"/>
</dbReference>
<keyword evidence="3 11" id="KW-0285">Flavoprotein</keyword>